<dbReference type="EMBL" id="VSSQ01000718">
    <property type="protein sequence ID" value="MPM00257.1"/>
    <property type="molecule type" value="Genomic_DNA"/>
</dbReference>
<name>A0A644W9R2_9ZZZZ</name>
<reference evidence="1" key="1">
    <citation type="submission" date="2019-08" db="EMBL/GenBank/DDBJ databases">
        <authorList>
            <person name="Kucharzyk K."/>
            <person name="Murdoch R.W."/>
            <person name="Higgins S."/>
            <person name="Loffler F."/>
        </authorList>
    </citation>
    <scope>NUCLEOTIDE SEQUENCE</scope>
</reference>
<evidence type="ECO:0000313" key="1">
    <source>
        <dbReference type="EMBL" id="MPM00257.1"/>
    </source>
</evidence>
<evidence type="ECO:0008006" key="2">
    <source>
        <dbReference type="Google" id="ProtNLM"/>
    </source>
</evidence>
<comment type="caution">
    <text evidence="1">The sequence shown here is derived from an EMBL/GenBank/DDBJ whole genome shotgun (WGS) entry which is preliminary data.</text>
</comment>
<dbReference type="InterPro" id="IPR047111">
    <property type="entry name" value="YbaP-like"/>
</dbReference>
<protein>
    <recommendedName>
        <fullName evidence="2">TraB family protein</fullName>
    </recommendedName>
</protein>
<dbReference type="PANTHER" id="PTHR40590">
    <property type="entry name" value="CYTOPLASMIC PROTEIN-RELATED"/>
    <property type="match status" value="1"/>
</dbReference>
<organism evidence="1">
    <name type="scientific">bioreactor metagenome</name>
    <dbReference type="NCBI Taxonomy" id="1076179"/>
    <lineage>
        <taxon>unclassified sequences</taxon>
        <taxon>metagenomes</taxon>
        <taxon>ecological metagenomes</taxon>
    </lineage>
</organism>
<proteinExistence type="predicted"/>
<dbReference type="PANTHER" id="PTHR40590:SF1">
    <property type="entry name" value="CYTOPLASMIC PROTEIN"/>
    <property type="match status" value="1"/>
</dbReference>
<accession>A0A644W9R2</accession>
<dbReference type="CDD" id="cd14789">
    <property type="entry name" value="Tiki"/>
    <property type="match status" value="1"/>
</dbReference>
<gene>
    <name evidence="1" type="ORF">SDC9_46480</name>
</gene>
<dbReference type="Pfam" id="PF01963">
    <property type="entry name" value="TraB_PrgY_gumN"/>
    <property type="match status" value="1"/>
</dbReference>
<dbReference type="AlphaFoldDB" id="A0A644W9R2"/>
<dbReference type="InterPro" id="IPR002816">
    <property type="entry name" value="TraB/PrgY/GumN_fam"/>
</dbReference>
<sequence>MKSFSKIKSLLCFFLISFLIIPLISYDNGATEKEVSRGYIWEATNENTTITLIGTIHIGDNKVNFFNDNIKKIIDETDVLSVELDLSQNETIKNVQSSGYLKNGETIENYLSEDEIEKLSSIFKSLSPNFNIGTIKYLTPSSLNSLLTVLCYSKAGILGNGLDLLIINEMNSRKSKGDDVVINELEGCDLQIDIGNKTFTWDYLKKYLATHSDSNINEEINNSEKLFNAYKNGDIEFIEKVNNEMKSNEPETYKIMLTDRNINMVNKIVELTKDGKKHTIAVGAGHFIGEDNMLKLLEDKGYKITRIN</sequence>